<protein>
    <recommendedName>
        <fullName evidence="3">CopG family transcriptional regulator</fullName>
    </recommendedName>
</protein>
<organism evidence="1 2">
    <name type="scientific">Delftia deserti</name>
    <dbReference type="NCBI Taxonomy" id="1651218"/>
    <lineage>
        <taxon>Bacteria</taxon>
        <taxon>Pseudomonadati</taxon>
        <taxon>Pseudomonadota</taxon>
        <taxon>Betaproteobacteria</taxon>
        <taxon>Burkholderiales</taxon>
        <taxon>Comamonadaceae</taxon>
        <taxon>Delftia</taxon>
    </lineage>
</organism>
<accession>A0ABW5EXN7</accession>
<dbReference type="EMBL" id="JBHUIG010000031">
    <property type="protein sequence ID" value="MFD2321894.1"/>
    <property type="molecule type" value="Genomic_DNA"/>
</dbReference>
<dbReference type="RefSeq" id="WP_380109015.1">
    <property type="nucleotide sequence ID" value="NZ_JBHSIH010000001.1"/>
</dbReference>
<gene>
    <name evidence="1" type="ORF">ACFSPV_24745</name>
</gene>
<reference evidence="2" key="1">
    <citation type="journal article" date="2019" name="Int. J. Syst. Evol. Microbiol.">
        <title>The Global Catalogue of Microorganisms (GCM) 10K type strain sequencing project: providing services to taxonomists for standard genome sequencing and annotation.</title>
        <authorList>
            <consortium name="The Broad Institute Genomics Platform"/>
            <consortium name="The Broad Institute Genome Sequencing Center for Infectious Disease"/>
            <person name="Wu L."/>
            <person name="Ma J."/>
        </authorList>
    </citation>
    <scope>NUCLEOTIDE SEQUENCE [LARGE SCALE GENOMIC DNA]</scope>
    <source>
        <strain evidence="2">CCUG 62793</strain>
    </source>
</reference>
<evidence type="ECO:0008006" key="3">
    <source>
        <dbReference type="Google" id="ProtNLM"/>
    </source>
</evidence>
<name>A0ABW5EXN7_9BURK</name>
<evidence type="ECO:0000313" key="2">
    <source>
        <dbReference type="Proteomes" id="UP001597287"/>
    </source>
</evidence>
<proteinExistence type="predicted"/>
<evidence type="ECO:0000313" key="1">
    <source>
        <dbReference type="EMBL" id="MFD2321894.1"/>
    </source>
</evidence>
<keyword evidence="2" id="KW-1185">Reference proteome</keyword>
<comment type="caution">
    <text evidence="1">The sequence shown here is derived from an EMBL/GenBank/DDBJ whole genome shotgun (WGS) entry which is preliminary data.</text>
</comment>
<dbReference type="Proteomes" id="UP001597287">
    <property type="component" value="Unassembled WGS sequence"/>
</dbReference>
<sequence>MAIKIIEDQEDVYLIRDELMRLREEYERGVSFMVNPPSFEAWVSQRAQAQQKGPHES</sequence>